<dbReference type="Proteomes" id="UP000034024">
    <property type="component" value="Chromosome"/>
</dbReference>
<feature type="signal peptide" evidence="2">
    <location>
        <begin position="1"/>
        <end position="16"/>
    </location>
</feature>
<dbReference type="EMBL" id="CP011389">
    <property type="protein sequence ID" value="AKH16868.1"/>
    <property type="molecule type" value="Genomic_DNA"/>
</dbReference>
<organism evidence="3 4">
    <name type="scientific">Deinococcus soli</name>
    <name type="common">ex Cha et al. 2016</name>
    <dbReference type="NCBI Taxonomy" id="1309411"/>
    <lineage>
        <taxon>Bacteria</taxon>
        <taxon>Thermotogati</taxon>
        <taxon>Deinococcota</taxon>
        <taxon>Deinococci</taxon>
        <taxon>Deinococcales</taxon>
        <taxon>Deinococcaceae</taxon>
        <taxon>Deinococcus</taxon>
    </lineage>
</organism>
<evidence type="ECO:0000256" key="2">
    <source>
        <dbReference type="SAM" id="SignalP"/>
    </source>
</evidence>
<dbReference type="PATRIC" id="fig|1309411.5.peg.1457"/>
<protein>
    <recommendedName>
        <fullName evidence="5">Lipoprotein</fullName>
    </recommendedName>
</protein>
<dbReference type="KEGG" id="dch:SY84_07145"/>
<name>A0A0F7JPZ1_9DEIO</name>
<evidence type="ECO:0008006" key="5">
    <source>
        <dbReference type="Google" id="ProtNLM"/>
    </source>
</evidence>
<dbReference type="RefSeq" id="WP_046843439.1">
    <property type="nucleotide sequence ID" value="NZ_CP011389.1"/>
</dbReference>
<proteinExistence type="predicted"/>
<dbReference type="PROSITE" id="PS51257">
    <property type="entry name" value="PROKAR_LIPOPROTEIN"/>
    <property type="match status" value="1"/>
</dbReference>
<evidence type="ECO:0000256" key="1">
    <source>
        <dbReference type="SAM" id="MobiDB-lite"/>
    </source>
</evidence>
<keyword evidence="2" id="KW-0732">Signal</keyword>
<dbReference type="AlphaFoldDB" id="A0A0F7JPZ1"/>
<dbReference type="OrthoDB" id="61442at2"/>
<feature type="compositionally biased region" description="Low complexity" evidence="1">
    <location>
        <begin position="26"/>
        <end position="38"/>
    </location>
</feature>
<feature type="chain" id="PRO_5002517496" description="Lipoprotein" evidence="2">
    <location>
        <begin position="17"/>
        <end position="400"/>
    </location>
</feature>
<accession>A0A0F7JPZ1</accession>
<gene>
    <name evidence="3" type="ORF">SY84_07145</name>
</gene>
<evidence type="ECO:0000313" key="4">
    <source>
        <dbReference type="Proteomes" id="UP000034024"/>
    </source>
</evidence>
<feature type="region of interest" description="Disordered" evidence="1">
    <location>
        <begin position="18"/>
        <end position="39"/>
    </location>
</feature>
<reference evidence="3 4" key="1">
    <citation type="submission" date="2015-01" db="EMBL/GenBank/DDBJ databases">
        <title>Deinococcus soli/N5/whole genome sequencing.</title>
        <authorList>
            <person name="Kim M.K."/>
            <person name="Srinivasan S."/>
            <person name="Lee J.-J."/>
        </authorList>
    </citation>
    <scope>NUCLEOTIDE SEQUENCE [LARGE SCALE GENOMIC DNA]</scope>
    <source>
        <strain evidence="3 4">N5</strain>
    </source>
</reference>
<evidence type="ECO:0000313" key="3">
    <source>
        <dbReference type="EMBL" id="AKH16868.1"/>
    </source>
</evidence>
<keyword evidence="4" id="KW-1185">Reference proteome</keyword>
<sequence length="400" mass="42387">MKRTTALLTVTTLLLAACKPTPTPTDPGATTPTAPVTGKSLDLQTAPETAYAAAKQFNTLTNPANPDLDPDLKTLMALFMPESGPMNLSLDRPAQIGRQLLDRVTGRNKLSSQSVAGIREPLPTGTVTFKADGTLERSDQPTDGAVMVNEDTGLRVEAKWRVNGAPTVWVDSGTRYDSVKNTWVPVQTEVPTNASGTISEKGTTRAGATFTMTPGNCLNTFGPEALKLSAWAGRQTNAPLSMNLDYSWGAQGLNLKASAQHTTTQNAGSVNVDLSLDGTTANRCTDTLTFTPSGATLLADLSLPSHKIASAVYLRDVRNIVISDAELRKQNFFQNVGGSLNAYVAYNGNNILTASGSIADGNDLDLVPGDQVAVKYVRDGKLVEKNLPVALKDLSTLLPQ</sequence>